<evidence type="ECO:0000313" key="3">
    <source>
        <dbReference type="EMBL" id="CEK72062.1"/>
    </source>
</evidence>
<organism evidence="3">
    <name type="scientific">Arion vulgaris</name>
    <dbReference type="NCBI Taxonomy" id="1028688"/>
    <lineage>
        <taxon>Eukaryota</taxon>
        <taxon>Metazoa</taxon>
        <taxon>Spiralia</taxon>
        <taxon>Lophotrochozoa</taxon>
        <taxon>Mollusca</taxon>
        <taxon>Gastropoda</taxon>
        <taxon>Heterobranchia</taxon>
        <taxon>Euthyneura</taxon>
        <taxon>Panpulmonata</taxon>
        <taxon>Eupulmonata</taxon>
        <taxon>Stylommatophora</taxon>
        <taxon>Helicina</taxon>
        <taxon>Arionoidea</taxon>
        <taxon>Arionidae</taxon>
        <taxon>Arion</taxon>
    </lineage>
</organism>
<dbReference type="EMBL" id="HACG01025196">
    <property type="protein sequence ID" value="CEK72061.1"/>
    <property type="molecule type" value="Transcribed_RNA"/>
</dbReference>
<evidence type="ECO:0000313" key="2">
    <source>
        <dbReference type="EMBL" id="CEK72061.1"/>
    </source>
</evidence>
<accession>A0A0B6ZUN0</accession>
<protein>
    <submittedName>
        <fullName evidence="3">Uncharacterized protein</fullName>
    </submittedName>
</protein>
<gene>
    <name evidence="3" type="primary">ORF80937</name>
    <name evidence="2" type="synonym">ORF80935</name>
</gene>
<sequence>MAGDTDNKESRPSWKNQSQVPLTTTPEFIAGEGKKKKKKIILYYYQINVQLLNANLQFLLCECL</sequence>
<reference evidence="3" key="1">
    <citation type="submission" date="2014-12" db="EMBL/GenBank/DDBJ databases">
        <title>Insight into the proteome of Arion vulgaris.</title>
        <authorList>
            <person name="Aradska J."/>
            <person name="Bulat T."/>
            <person name="Smidak R."/>
            <person name="Sarate P."/>
            <person name="Gangsoo J."/>
            <person name="Sialana F."/>
            <person name="Bilban M."/>
            <person name="Lubec G."/>
        </authorList>
    </citation>
    <scope>NUCLEOTIDE SEQUENCE</scope>
    <source>
        <tissue evidence="3">Skin</tissue>
    </source>
</reference>
<dbReference type="EMBL" id="HACG01025197">
    <property type="protein sequence ID" value="CEK72062.1"/>
    <property type="molecule type" value="Transcribed_RNA"/>
</dbReference>
<evidence type="ECO:0000256" key="1">
    <source>
        <dbReference type="SAM" id="MobiDB-lite"/>
    </source>
</evidence>
<feature type="region of interest" description="Disordered" evidence="1">
    <location>
        <begin position="1"/>
        <end position="20"/>
    </location>
</feature>
<dbReference type="AlphaFoldDB" id="A0A0B6ZUN0"/>
<name>A0A0B6ZUN0_9EUPU</name>
<feature type="compositionally biased region" description="Basic and acidic residues" evidence="1">
    <location>
        <begin position="1"/>
        <end position="12"/>
    </location>
</feature>
<proteinExistence type="predicted"/>